<evidence type="ECO:0000259" key="2">
    <source>
        <dbReference type="PROSITE" id="PS50041"/>
    </source>
</evidence>
<feature type="signal peptide" evidence="1">
    <location>
        <begin position="1"/>
        <end position="21"/>
    </location>
</feature>
<dbReference type="RefSeq" id="XP_028142868.1">
    <property type="nucleotide sequence ID" value="XM_028287067.1"/>
</dbReference>
<evidence type="ECO:0000256" key="1">
    <source>
        <dbReference type="SAM" id="SignalP"/>
    </source>
</evidence>
<protein>
    <submittedName>
        <fullName evidence="3">Uncharacterized protein LOC114336709</fullName>
    </submittedName>
</protein>
<dbReference type="InParanoid" id="A0A6P7GD84"/>
<feature type="chain" id="PRO_5027670314" evidence="1">
    <location>
        <begin position="22"/>
        <end position="255"/>
    </location>
</feature>
<dbReference type="Pfam" id="PF00059">
    <property type="entry name" value="Lectin_C"/>
    <property type="match status" value="1"/>
</dbReference>
<dbReference type="Gene3D" id="3.10.100.10">
    <property type="entry name" value="Mannose-Binding Protein A, subunit A"/>
    <property type="match status" value="1"/>
</dbReference>
<keyword evidence="1" id="KW-0732">Signal</keyword>
<dbReference type="AlphaFoldDB" id="A0A6P7GD84"/>
<proteinExistence type="predicted"/>
<accession>A0A6P7GD84</accession>
<dbReference type="SMART" id="SM00034">
    <property type="entry name" value="CLECT"/>
    <property type="match status" value="1"/>
</dbReference>
<dbReference type="SUPFAM" id="SSF56436">
    <property type="entry name" value="C-type lectin-like"/>
    <property type="match status" value="1"/>
</dbReference>
<evidence type="ECO:0000313" key="3">
    <source>
        <dbReference type="RefSeq" id="XP_028142868.1"/>
    </source>
</evidence>
<feature type="domain" description="C-type lectin" evidence="2">
    <location>
        <begin position="50"/>
        <end position="157"/>
    </location>
</feature>
<name>A0A6P7GD84_DIAVI</name>
<dbReference type="InterPro" id="IPR016187">
    <property type="entry name" value="CTDL_fold"/>
</dbReference>
<reference evidence="3" key="1">
    <citation type="submission" date="2025-08" db="UniProtKB">
        <authorList>
            <consortium name="RefSeq"/>
        </authorList>
    </citation>
    <scope>IDENTIFICATION</scope>
    <source>
        <tissue evidence="3">Whole insect</tissue>
    </source>
</reference>
<gene>
    <name evidence="3" type="primary">LOC114336709</name>
</gene>
<dbReference type="PROSITE" id="PS50041">
    <property type="entry name" value="C_TYPE_LECTIN_2"/>
    <property type="match status" value="1"/>
</dbReference>
<dbReference type="InterPro" id="IPR001304">
    <property type="entry name" value="C-type_lectin-like"/>
</dbReference>
<dbReference type="InterPro" id="IPR016186">
    <property type="entry name" value="C-type_lectin-like/link_sf"/>
</dbReference>
<dbReference type="CDD" id="cd00037">
    <property type="entry name" value="CLECT"/>
    <property type="match status" value="1"/>
</dbReference>
<sequence>MMARRKCHLLVTFVFFQICLCNVVKTQDDDEAITKYKLTFLDEIESNLKQGELKCAALGMQLLSIKSKEKNDAIFKHVSKTDNTSCYFTGARRPAVNKAFEWPDKTNLGFRNFIKDLPNNDGKPIYAMPMIVVVKSNGEDLIWKDVPYNSKCKPICERMSDTEMDPGPQPPPNPDNITFTESLAKGKKSIESICRSSNIIETRGSPLYIKNEKQMNELHEILKFNGLWMPPIMDNRSRWKRVVQSATTAETYPGL</sequence>
<organism evidence="3">
    <name type="scientific">Diabrotica virgifera virgifera</name>
    <name type="common">western corn rootworm</name>
    <dbReference type="NCBI Taxonomy" id="50390"/>
    <lineage>
        <taxon>Eukaryota</taxon>
        <taxon>Metazoa</taxon>
        <taxon>Ecdysozoa</taxon>
        <taxon>Arthropoda</taxon>
        <taxon>Hexapoda</taxon>
        <taxon>Insecta</taxon>
        <taxon>Pterygota</taxon>
        <taxon>Neoptera</taxon>
        <taxon>Endopterygota</taxon>
        <taxon>Coleoptera</taxon>
        <taxon>Polyphaga</taxon>
        <taxon>Cucujiformia</taxon>
        <taxon>Chrysomeloidea</taxon>
        <taxon>Chrysomelidae</taxon>
        <taxon>Galerucinae</taxon>
        <taxon>Diabroticina</taxon>
        <taxon>Diabroticites</taxon>
        <taxon>Diabrotica</taxon>
    </lineage>
</organism>